<protein>
    <submittedName>
        <fullName evidence="2">Uncharacterized protein</fullName>
    </submittedName>
</protein>
<accession>A0A1J5QUH1</accession>
<feature type="transmembrane region" description="Helical" evidence="1">
    <location>
        <begin position="52"/>
        <end position="72"/>
    </location>
</feature>
<proteinExistence type="predicted"/>
<keyword evidence="1" id="KW-1133">Transmembrane helix</keyword>
<evidence type="ECO:0000256" key="1">
    <source>
        <dbReference type="SAM" id="Phobius"/>
    </source>
</evidence>
<feature type="transmembrane region" description="Helical" evidence="1">
    <location>
        <begin position="24"/>
        <end position="46"/>
    </location>
</feature>
<dbReference type="AlphaFoldDB" id="A0A1J5QUH1"/>
<keyword evidence="1" id="KW-0472">Membrane</keyword>
<organism evidence="2">
    <name type="scientific">mine drainage metagenome</name>
    <dbReference type="NCBI Taxonomy" id="410659"/>
    <lineage>
        <taxon>unclassified sequences</taxon>
        <taxon>metagenomes</taxon>
        <taxon>ecological metagenomes</taxon>
    </lineage>
</organism>
<keyword evidence="1" id="KW-0812">Transmembrane</keyword>
<name>A0A1J5QUH1_9ZZZZ</name>
<gene>
    <name evidence="2" type="ORF">GALL_308320</name>
</gene>
<sequence>MHFHCHSPRDTSTRVCSRARCAKIALMIVVAIAVFGAVVMALWNWLMPPIFGLHPIGFAQAVGMLVLARILFGGRGRRHFRRNCASSSAAGGSPADV</sequence>
<evidence type="ECO:0000313" key="2">
    <source>
        <dbReference type="EMBL" id="OIQ87313.1"/>
    </source>
</evidence>
<reference evidence="2" key="1">
    <citation type="submission" date="2016-10" db="EMBL/GenBank/DDBJ databases">
        <title>Sequence of Gallionella enrichment culture.</title>
        <authorList>
            <person name="Poehlein A."/>
            <person name="Muehling M."/>
            <person name="Daniel R."/>
        </authorList>
    </citation>
    <scope>NUCLEOTIDE SEQUENCE</scope>
</reference>
<comment type="caution">
    <text evidence="2">The sequence shown here is derived from an EMBL/GenBank/DDBJ whole genome shotgun (WGS) entry which is preliminary data.</text>
</comment>
<dbReference type="EMBL" id="MLJW01000429">
    <property type="protein sequence ID" value="OIQ87313.1"/>
    <property type="molecule type" value="Genomic_DNA"/>
</dbReference>